<accession>A0A0A8X0M9</accession>
<gene>
    <name evidence="1" type="ORF">SAMD00020551_0924</name>
</gene>
<dbReference type="STRING" id="1321606.SAMD00020551_0924"/>
<evidence type="ECO:0000313" key="1">
    <source>
        <dbReference type="EMBL" id="GAM12789.1"/>
    </source>
</evidence>
<evidence type="ECO:0000313" key="2">
    <source>
        <dbReference type="Proteomes" id="UP000031014"/>
    </source>
</evidence>
<keyword evidence="2" id="KW-1185">Reference proteome</keyword>
<proteinExistence type="predicted"/>
<organism evidence="1 2">
    <name type="scientific">Mesobacillus selenatarsenatis (strain DSM 18680 / JCM 14380 / FERM P-15431 / SF-1)</name>
    <dbReference type="NCBI Taxonomy" id="1321606"/>
    <lineage>
        <taxon>Bacteria</taxon>
        <taxon>Bacillati</taxon>
        <taxon>Bacillota</taxon>
        <taxon>Bacilli</taxon>
        <taxon>Bacillales</taxon>
        <taxon>Bacillaceae</taxon>
        <taxon>Mesobacillus</taxon>
    </lineage>
</organism>
<dbReference type="Proteomes" id="UP000031014">
    <property type="component" value="Unassembled WGS sequence"/>
</dbReference>
<comment type="caution">
    <text evidence="1">The sequence shown here is derived from an EMBL/GenBank/DDBJ whole genome shotgun (WGS) entry which is preliminary data.</text>
</comment>
<protein>
    <submittedName>
        <fullName evidence="1">Uncharacterized protein</fullName>
    </submittedName>
</protein>
<reference evidence="1 2" key="1">
    <citation type="submission" date="2013-06" db="EMBL/GenBank/DDBJ databases">
        <title>Whole genome shotgun sequence of Bacillus selenatarsenatis SF-1.</title>
        <authorList>
            <person name="Kuroda M."/>
            <person name="Sei K."/>
            <person name="Yamashita M."/>
            <person name="Ike M."/>
        </authorList>
    </citation>
    <scope>NUCLEOTIDE SEQUENCE [LARGE SCALE GENOMIC DNA]</scope>
    <source>
        <strain evidence="1 2">SF-1</strain>
    </source>
</reference>
<name>A0A0A8X0M9_MESS1</name>
<dbReference type="EMBL" id="BASE01000018">
    <property type="protein sequence ID" value="GAM12789.1"/>
    <property type="molecule type" value="Genomic_DNA"/>
</dbReference>
<sequence length="42" mass="4705">MDYSPENWQSGWRKSKLGNAGKCASGIQEVSLYRDAGNFCIH</sequence>
<dbReference type="AlphaFoldDB" id="A0A0A8X0M9"/>